<dbReference type="AlphaFoldDB" id="A0A1R1YBW3"/>
<sequence>MILVGLGSRASDDILHLRCGVLLVQCVEFGQSEQVGCGAAGRVFGGGDSNVHVLEHTGVPPSLVCFAQPRDILLRILRPERDPRAQVQVRLRFPDTAPEHLLWLHHLVLSVERRQYLLHQSARHPQSRPAPLRALVPAPWVLALGHSVCVLQWYPAPAAVKDRIPRP</sequence>
<keyword evidence="2" id="KW-1185">Reference proteome</keyword>
<accession>A0A1R1YBW3</accession>
<name>A0A1R1YBW3_9FUNG</name>
<evidence type="ECO:0000313" key="1">
    <source>
        <dbReference type="EMBL" id="OMJ24392.1"/>
    </source>
</evidence>
<gene>
    <name evidence="1" type="ORF">AYI70_g1615</name>
</gene>
<dbReference type="EMBL" id="LSSN01000352">
    <property type="protein sequence ID" value="OMJ24392.1"/>
    <property type="molecule type" value="Genomic_DNA"/>
</dbReference>
<proteinExistence type="predicted"/>
<organism evidence="1 2">
    <name type="scientific">Smittium culicis</name>
    <dbReference type="NCBI Taxonomy" id="133412"/>
    <lineage>
        <taxon>Eukaryota</taxon>
        <taxon>Fungi</taxon>
        <taxon>Fungi incertae sedis</taxon>
        <taxon>Zoopagomycota</taxon>
        <taxon>Kickxellomycotina</taxon>
        <taxon>Harpellomycetes</taxon>
        <taxon>Harpellales</taxon>
        <taxon>Legeriomycetaceae</taxon>
        <taxon>Smittium</taxon>
    </lineage>
</organism>
<dbReference type="Proteomes" id="UP000187283">
    <property type="component" value="Unassembled WGS sequence"/>
</dbReference>
<protein>
    <submittedName>
        <fullName evidence="1">Uncharacterized protein</fullName>
    </submittedName>
</protein>
<comment type="caution">
    <text evidence="1">The sequence shown here is derived from an EMBL/GenBank/DDBJ whole genome shotgun (WGS) entry which is preliminary data.</text>
</comment>
<evidence type="ECO:0000313" key="2">
    <source>
        <dbReference type="Proteomes" id="UP000187283"/>
    </source>
</evidence>
<reference evidence="1 2" key="1">
    <citation type="submission" date="2017-01" db="EMBL/GenBank/DDBJ databases">
        <authorList>
            <person name="Mah S.A."/>
            <person name="Swanson W.J."/>
            <person name="Moy G.W."/>
            <person name="Vacquier V.D."/>
        </authorList>
    </citation>
    <scope>NUCLEOTIDE SEQUENCE [LARGE SCALE GENOMIC DNA]</scope>
    <source>
        <strain evidence="1 2">GSMNP</strain>
    </source>
</reference>